<evidence type="ECO:0000313" key="1">
    <source>
        <dbReference type="EMBL" id="CAB4653710.1"/>
    </source>
</evidence>
<sequence>MIFNLPDKSTSDEFSGISLEEHLQLVLDHVPDLTFDIALIDKVFEGKEPGFTQLVEKCGGRVITLDLADNDVNFHHDKNKLISAFTHIFS</sequence>
<proteinExistence type="predicted"/>
<gene>
    <name evidence="1" type="ORF">UFOPK2234_00608</name>
</gene>
<accession>A0A6J6KV74</accession>
<name>A0A6J6KV74_9ZZZZ</name>
<protein>
    <submittedName>
        <fullName evidence="1">Unannotated protein</fullName>
    </submittedName>
</protein>
<dbReference type="EMBL" id="CAEZWG010000112">
    <property type="protein sequence ID" value="CAB4653710.1"/>
    <property type="molecule type" value="Genomic_DNA"/>
</dbReference>
<reference evidence="1" key="1">
    <citation type="submission" date="2020-05" db="EMBL/GenBank/DDBJ databases">
        <authorList>
            <person name="Chiriac C."/>
            <person name="Salcher M."/>
            <person name="Ghai R."/>
            <person name="Kavagutti S V."/>
        </authorList>
    </citation>
    <scope>NUCLEOTIDE SEQUENCE</scope>
</reference>
<organism evidence="1">
    <name type="scientific">freshwater metagenome</name>
    <dbReference type="NCBI Taxonomy" id="449393"/>
    <lineage>
        <taxon>unclassified sequences</taxon>
        <taxon>metagenomes</taxon>
        <taxon>ecological metagenomes</taxon>
    </lineage>
</organism>
<dbReference type="AlphaFoldDB" id="A0A6J6KV74"/>